<feature type="compositionally biased region" description="Basic residues" evidence="1">
    <location>
        <begin position="93"/>
        <end position="104"/>
    </location>
</feature>
<evidence type="ECO:0000313" key="2">
    <source>
        <dbReference type="EMBL" id="TIB38253.1"/>
    </source>
</evidence>
<protein>
    <submittedName>
        <fullName evidence="2">Uncharacterized protein</fullName>
    </submittedName>
</protein>
<comment type="caution">
    <text evidence="2">The sequence shown here is derived from an EMBL/GenBank/DDBJ whole genome shotgun (WGS) entry which is preliminary data.</text>
</comment>
<feature type="compositionally biased region" description="Low complexity" evidence="1">
    <location>
        <begin position="73"/>
        <end position="85"/>
    </location>
</feature>
<accession>A0A4T0J6V4</accession>
<feature type="region of interest" description="Disordered" evidence="1">
    <location>
        <begin position="1"/>
        <end position="145"/>
    </location>
</feature>
<reference evidence="2 3" key="1">
    <citation type="submission" date="2019-03" db="EMBL/GenBank/DDBJ databases">
        <title>Sequencing 23 genomes of Wallemia ichthyophaga.</title>
        <authorList>
            <person name="Gostincar C."/>
        </authorList>
    </citation>
    <scope>NUCLEOTIDE SEQUENCE [LARGE SCALE GENOMIC DNA]</scope>
    <source>
        <strain evidence="2 3">EXF-6200</strain>
    </source>
</reference>
<dbReference type="EMBL" id="SPOI01000067">
    <property type="protein sequence ID" value="TIB38253.1"/>
    <property type="molecule type" value="Genomic_DNA"/>
</dbReference>
<name>A0A4T0J6V4_WALIC</name>
<organism evidence="2 3">
    <name type="scientific">Wallemia ichthyophaga</name>
    <dbReference type="NCBI Taxonomy" id="245174"/>
    <lineage>
        <taxon>Eukaryota</taxon>
        <taxon>Fungi</taxon>
        <taxon>Dikarya</taxon>
        <taxon>Basidiomycota</taxon>
        <taxon>Wallemiomycotina</taxon>
        <taxon>Wallemiomycetes</taxon>
        <taxon>Wallemiales</taxon>
        <taxon>Wallemiaceae</taxon>
        <taxon>Wallemia</taxon>
    </lineage>
</organism>
<evidence type="ECO:0000256" key="1">
    <source>
        <dbReference type="SAM" id="MobiDB-lite"/>
    </source>
</evidence>
<sequence length="281" mass="31182">MVLQDKYKAKASRAWKSSRGLSTATRPNRRPPPPPPTLTDEVAFPELQKQDVPIDSGSGSGSGSDTGDDSQDESNSAGGVAVAASITSNTARRSQHPKFSRRRLVNNSSRYDEPDDEGEEGHSSNEDYDMSTFMTKSANVDDDVGQYSTQKAVNIDEGDIDYDLANRDRNNNRQVLQMDTQSTKELREMHKDRINAEAGWNLKSRLRGESGRQYIQRYESSKKTSDQSNDNHFFDSISNTPALIGIQTNDKDDKVIPEANESSTVVPQGIAEDQDFLDNLI</sequence>
<dbReference type="AlphaFoldDB" id="A0A4T0J6V4"/>
<dbReference type="Proteomes" id="UP000310689">
    <property type="component" value="Unassembled WGS sequence"/>
</dbReference>
<gene>
    <name evidence="2" type="ORF">E3P86_01733</name>
</gene>
<evidence type="ECO:0000313" key="3">
    <source>
        <dbReference type="Proteomes" id="UP000310689"/>
    </source>
</evidence>
<proteinExistence type="predicted"/>